<gene>
    <name evidence="1" type="ORF">BEMITA_LOCUS6285</name>
</gene>
<evidence type="ECO:0000313" key="2">
    <source>
        <dbReference type="Proteomes" id="UP001152759"/>
    </source>
</evidence>
<proteinExistence type="predicted"/>
<name>A0A9P0AA50_BEMTA</name>
<reference evidence="1" key="1">
    <citation type="submission" date="2021-12" db="EMBL/GenBank/DDBJ databases">
        <authorList>
            <person name="King R."/>
        </authorList>
    </citation>
    <scope>NUCLEOTIDE SEQUENCE</scope>
</reference>
<dbReference type="Proteomes" id="UP001152759">
    <property type="component" value="Chromosome 3"/>
</dbReference>
<evidence type="ECO:0000313" key="1">
    <source>
        <dbReference type="EMBL" id="CAH0387246.1"/>
    </source>
</evidence>
<keyword evidence="2" id="KW-1185">Reference proteome</keyword>
<organism evidence="1 2">
    <name type="scientific">Bemisia tabaci</name>
    <name type="common">Sweetpotato whitefly</name>
    <name type="synonym">Aleurodes tabaci</name>
    <dbReference type="NCBI Taxonomy" id="7038"/>
    <lineage>
        <taxon>Eukaryota</taxon>
        <taxon>Metazoa</taxon>
        <taxon>Ecdysozoa</taxon>
        <taxon>Arthropoda</taxon>
        <taxon>Hexapoda</taxon>
        <taxon>Insecta</taxon>
        <taxon>Pterygota</taxon>
        <taxon>Neoptera</taxon>
        <taxon>Paraneoptera</taxon>
        <taxon>Hemiptera</taxon>
        <taxon>Sternorrhyncha</taxon>
        <taxon>Aleyrodoidea</taxon>
        <taxon>Aleyrodidae</taxon>
        <taxon>Aleyrodinae</taxon>
        <taxon>Bemisia</taxon>
    </lineage>
</organism>
<sequence length="226" mass="25727">MDVEISCFICGQPLANQQTIDVKRKGVSAFRKASEKRQDGKVELIGRKRNKITVHKVCSKNYTSESHISAWNRQNSPSQSVILPKKVYFPFTKRCFLCGDAIEIKAKGGKKNLNRKSIRVQIAVSNVTHPKFGNRILDIIKGRTDSESICIRERLDSIENLAAKKAKYHRACLFKIKIHSLKERKKSASEDDKSTPEQCINKVTAAMEEIFSYLDQHECECEIIVL</sequence>
<dbReference type="EMBL" id="OU963864">
    <property type="protein sequence ID" value="CAH0387246.1"/>
    <property type="molecule type" value="Genomic_DNA"/>
</dbReference>
<dbReference type="AlphaFoldDB" id="A0A9P0AA50"/>
<protein>
    <submittedName>
        <fullName evidence="1">Uncharacterized protein</fullName>
    </submittedName>
</protein>
<accession>A0A9P0AA50</accession>